<evidence type="ECO:0000256" key="1">
    <source>
        <dbReference type="SAM" id="Phobius"/>
    </source>
</evidence>
<keyword evidence="1" id="KW-1133">Transmembrane helix</keyword>
<accession>A0A2S6I1W3</accession>
<dbReference type="RefSeq" id="WP_104419680.1">
    <property type="nucleotide sequence ID" value="NZ_PTJC01000006.1"/>
</dbReference>
<protein>
    <submittedName>
        <fullName evidence="2">Uncharacterized protein</fullName>
    </submittedName>
</protein>
<comment type="caution">
    <text evidence="2">The sequence shown here is derived from an EMBL/GenBank/DDBJ whole genome shotgun (WGS) entry which is preliminary data.</text>
</comment>
<dbReference type="OrthoDB" id="1492979at2"/>
<proteinExistence type="predicted"/>
<keyword evidence="3" id="KW-1185">Reference proteome</keyword>
<evidence type="ECO:0000313" key="2">
    <source>
        <dbReference type="EMBL" id="PPK85166.1"/>
    </source>
</evidence>
<dbReference type="EMBL" id="PTJC01000006">
    <property type="protein sequence ID" value="PPK85166.1"/>
    <property type="molecule type" value="Genomic_DNA"/>
</dbReference>
<gene>
    <name evidence="2" type="ORF">CLV84_2058</name>
</gene>
<feature type="transmembrane region" description="Helical" evidence="1">
    <location>
        <begin position="22"/>
        <end position="43"/>
    </location>
</feature>
<dbReference type="Proteomes" id="UP000237662">
    <property type="component" value="Unassembled WGS sequence"/>
</dbReference>
<keyword evidence="1" id="KW-0812">Transmembrane</keyword>
<keyword evidence="1" id="KW-0472">Membrane</keyword>
<organism evidence="2 3">
    <name type="scientific">Neolewinella xylanilytica</name>
    <dbReference type="NCBI Taxonomy" id="1514080"/>
    <lineage>
        <taxon>Bacteria</taxon>
        <taxon>Pseudomonadati</taxon>
        <taxon>Bacteroidota</taxon>
        <taxon>Saprospiria</taxon>
        <taxon>Saprospirales</taxon>
        <taxon>Lewinellaceae</taxon>
        <taxon>Neolewinella</taxon>
    </lineage>
</organism>
<name>A0A2S6I1W3_9BACT</name>
<evidence type="ECO:0000313" key="3">
    <source>
        <dbReference type="Proteomes" id="UP000237662"/>
    </source>
</evidence>
<feature type="transmembrane region" description="Helical" evidence="1">
    <location>
        <begin position="55"/>
        <end position="76"/>
    </location>
</feature>
<reference evidence="2 3" key="1">
    <citation type="submission" date="2018-02" db="EMBL/GenBank/DDBJ databases">
        <title>Genomic Encyclopedia of Archaeal and Bacterial Type Strains, Phase II (KMG-II): from individual species to whole genera.</title>
        <authorList>
            <person name="Goeker M."/>
        </authorList>
    </citation>
    <scope>NUCLEOTIDE SEQUENCE [LARGE SCALE GENOMIC DNA]</scope>
    <source>
        <strain evidence="2 3">DSM 29526</strain>
    </source>
</reference>
<sequence>MALQFHFHADHPEPGTTRWLHLSFYLGAILLVVAGVYELYRYATYWTAGDDRSHLWQLGLGILYLMVAAAVAFATYRHGGQETPPDRYVTIEGGVMTYALDQLNGRQQIRLADIRSIQRPSVRDLILELSDGQRTVLPIYLIDDEAKQEELEKILAGAAERRN</sequence>
<dbReference type="AlphaFoldDB" id="A0A2S6I1W3"/>